<dbReference type="WBParaSite" id="GPUH_0001462401-mRNA-1">
    <property type="protein sequence ID" value="GPUH_0001462401-mRNA-1"/>
    <property type="gene ID" value="GPUH_0001462401"/>
</dbReference>
<organism evidence="4">
    <name type="scientific">Gongylonema pulchrum</name>
    <dbReference type="NCBI Taxonomy" id="637853"/>
    <lineage>
        <taxon>Eukaryota</taxon>
        <taxon>Metazoa</taxon>
        <taxon>Ecdysozoa</taxon>
        <taxon>Nematoda</taxon>
        <taxon>Chromadorea</taxon>
        <taxon>Rhabditida</taxon>
        <taxon>Spirurina</taxon>
        <taxon>Spiruromorpha</taxon>
        <taxon>Spiruroidea</taxon>
        <taxon>Gongylonematidae</taxon>
        <taxon>Gongylonema</taxon>
    </lineage>
</organism>
<dbReference type="AlphaFoldDB" id="A0A183E0W4"/>
<name>A0A183E0W4_9BILA</name>
<dbReference type="EMBL" id="UYRT01081457">
    <property type="protein sequence ID" value="VDN24456.1"/>
    <property type="molecule type" value="Genomic_DNA"/>
</dbReference>
<evidence type="ECO:0000313" key="3">
    <source>
        <dbReference type="Proteomes" id="UP000271098"/>
    </source>
</evidence>
<feature type="chain" id="PRO_5043138971" evidence="1">
    <location>
        <begin position="27"/>
        <end position="139"/>
    </location>
</feature>
<evidence type="ECO:0000313" key="4">
    <source>
        <dbReference type="WBParaSite" id="GPUH_0001462401-mRNA-1"/>
    </source>
</evidence>
<dbReference type="Proteomes" id="UP000271098">
    <property type="component" value="Unassembled WGS sequence"/>
</dbReference>
<protein>
    <submittedName>
        <fullName evidence="4">Secreted protein</fullName>
    </submittedName>
</protein>
<keyword evidence="1" id="KW-0732">Signal</keyword>
<feature type="signal peptide" evidence="1">
    <location>
        <begin position="1"/>
        <end position="26"/>
    </location>
</feature>
<evidence type="ECO:0000256" key="1">
    <source>
        <dbReference type="SAM" id="SignalP"/>
    </source>
</evidence>
<keyword evidence="3" id="KW-1185">Reference proteome</keyword>
<evidence type="ECO:0000313" key="2">
    <source>
        <dbReference type="EMBL" id="VDN24456.1"/>
    </source>
</evidence>
<reference evidence="4" key="1">
    <citation type="submission" date="2016-06" db="UniProtKB">
        <authorList>
            <consortium name="WormBaseParasite"/>
        </authorList>
    </citation>
    <scope>IDENTIFICATION</scope>
</reference>
<sequence>MPAGASEWFMRALILAILCVAKLRNGNDYCRHYVACEQRLEWEQRQCLRLQNHAEIHHKADCLRQIDEAKSALGGLRLRKTELEKDCAVKSRGIESPNLKYLEVYFLSMQMPKKYRTSFKTQAGTHQASRCDHTFLHQT</sequence>
<reference evidence="2 3" key="2">
    <citation type="submission" date="2018-11" db="EMBL/GenBank/DDBJ databases">
        <authorList>
            <consortium name="Pathogen Informatics"/>
        </authorList>
    </citation>
    <scope>NUCLEOTIDE SEQUENCE [LARGE SCALE GENOMIC DNA]</scope>
</reference>
<accession>A0A183E0W4</accession>
<gene>
    <name evidence="2" type="ORF">GPUH_LOCUS14605</name>
</gene>
<dbReference type="OrthoDB" id="5806405at2759"/>
<proteinExistence type="predicted"/>